<feature type="domain" description="Protein kinase" evidence="8">
    <location>
        <begin position="186"/>
        <end position="455"/>
    </location>
</feature>
<dbReference type="PROSITE" id="PS00107">
    <property type="entry name" value="PROTEIN_KINASE_ATP"/>
    <property type="match status" value="1"/>
</dbReference>
<evidence type="ECO:0000256" key="6">
    <source>
        <dbReference type="PROSITE-ProRule" id="PRU10141"/>
    </source>
</evidence>
<dbReference type="InterPro" id="IPR000253">
    <property type="entry name" value="FHA_dom"/>
</dbReference>
<evidence type="ECO:0000256" key="3">
    <source>
        <dbReference type="ARBA" id="ARBA00022741"/>
    </source>
</evidence>
<protein>
    <recommendedName>
        <fullName evidence="11">Serine/threonine protein kinase</fullName>
    </recommendedName>
</protein>
<keyword evidence="4" id="KW-0418">Kinase</keyword>
<evidence type="ECO:0000256" key="4">
    <source>
        <dbReference type="ARBA" id="ARBA00022777"/>
    </source>
</evidence>
<dbReference type="InterPro" id="IPR000719">
    <property type="entry name" value="Prot_kinase_dom"/>
</dbReference>
<dbReference type="PROSITE" id="PS50006">
    <property type="entry name" value="FHA_DOMAIN"/>
    <property type="match status" value="1"/>
</dbReference>
<accession>A0A9W6SP46</accession>
<evidence type="ECO:0000313" key="9">
    <source>
        <dbReference type="EMBL" id="GLZ78161.1"/>
    </source>
</evidence>
<feature type="domain" description="FHA" evidence="7">
    <location>
        <begin position="29"/>
        <end position="82"/>
    </location>
</feature>
<proteinExistence type="predicted"/>
<dbReference type="Pfam" id="PF00498">
    <property type="entry name" value="FHA"/>
    <property type="match status" value="1"/>
</dbReference>
<organism evidence="9 10">
    <name type="scientific">Actinorhabdospora filicis</name>
    <dbReference type="NCBI Taxonomy" id="1785913"/>
    <lineage>
        <taxon>Bacteria</taxon>
        <taxon>Bacillati</taxon>
        <taxon>Actinomycetota</taxon>
        <taxon>Actinomycetes</taxon>
        <taxon>Micromonosporales</taxon>
        <taxon>Micromonosporaceae</taxon>
        <taxon>Actinorhabdospora</taxon>
    </lineage>
</organism>
<dbReference type="SMART" id="SM00240">
    <property type="entry name" value="FHA"/>
    <property type="match status" value="1"/>
</dbReference>
<evidence type="ECO:0000259" key="8">
    <source>
        <dbReference type="PROSITE" id="PS50011"/>
    </source>
</evidence>
<dbReference type="InterPro" id="IPR011009">
    <property type="entry name" value="Kinase-like_dom_sf"/>
</dbReference>
<dbReference type="SUPFAM" id="SSF56112">
    <property type="entry name" value="Protein kinase-like (PK-like)"/>
    <property type="match status" value="1"/>
</dbReference>
<dbReference type="PROSITE" id="PS00109">
    <property type="entry name" value="PROTEIN_KINASE_TYR"/>
    <property type="match status" value="1"/>
</dbReference>
<dbReference type="Gene3D" id="1.10.510.10">
    <property type="entry name" value="Transferase(Phosphotransferase) domain 1"/>
    <property type="match status" value="1"/>
</dbReference>
<dbReference type="Gene3D" id="3.30.200.20">
    <property type="entry name" value="Phosphorylase Kinase, domain 1"/>
    <property type="match status" value="1"/>
</dbReference>
<dbReference type="InterPro" id="IPR008984">
    <property type="entry name" value="SMAD_FHA_dom_sf"/>
</dbReference>
<keyword evidence="5 6" id="KW-0067">ATP-binding</keyword>
<keyword evidence="2" id="KW-0808">Transferase</keyword>
<keyword evidence="10" id="KW-1185">Reference proteome</keyword>
<dbReference type="Pfam" id="PF00069">
    <property type="entry name" value="Pkinase"/>
    <property type="match status" value="1"/>
</dbReference>
<dbReference type="GO" id="GO:0004674">
    <property type="term" value="F:protein serine/threonine kinase activity"/>
    <property type="evidence" value="ECO:0007669"/>
    <property type="project" value="TreeGrafter"/>
</dbReference>
<dbReference type="Proteomes" id="UP001165079">
    <property type="component" value="Unassembled WGS sequence"/>
</dbReference>
<keyword evidence="1" id="KW-0597">Phosphoprotein</keyword>
<evidence type="ECO:0000259" key="7">
    <source>
        <dbReference type="PROSITE" id="PS50006"/>
    </source>
</evidence>
<name>A0A9W6SP46_9ACTN</name>
<dbReference type="InterPro" id="IPR017441">
    <property type="entry name" value="Protein_kinase_ATP_BS"/>
</dbReference>
<evidence type="ECO:0008006" key="11">
    <source>
        <dbReference type="Google" id="ProtNLM"/>
    </source>
</evidence>
<evidence type="ECO:0000313" key="10">
    <source>
        <dbReference type="Proteomes" id="UP001165079"/>
    </source>
</evidence>
<dbReference type="SUPFAM" id="SSF49879">
    <property type="entry name" value="SMAD/FHA domain"/>
    <property type="match status" value="1"/>
</dbReference>
<evidence type="ECO:0000256" key="1">
    <source>
        <dbReference type="ARBA" id="ARBA00022553"/>
    </source>
</evidence>
<dbReference type="Gene3D" id="2.60.200.20">
    <property type="match status" value="1"/>
</dbReference>
<reference evidence="9" key="1">
    <citation type="submission" date="2023-03" db="EMBL/GenBank/DDBJ databases">
        <title>Actinorhabdospora filicis NBRC 111898.</title>
        <authorList>
            <person name="Ichikawa N."/>
            <person name="Sato H."/>
            <person name="Tonouchi N."/>
        </authorList>
    </citation>
    <scope>NUCLEOTIDE SEQUENCE</scope>
    <source>
        <strain evidence="9">NBRC 111898</strain>
    </source>
</reference>
<evidence type="ECO:0000256" key="5">
    <source>
        <dbReference type="ARBA" id="ARBA00022840"/>
    </source>
</evidence>
<dbReference type="EMBL" id="BSTX01000002">
    <property type="protein sequence ID" value="GLZ78161.1"/>
    <property type="molecule type" value="Genomic_DNA"/>
</dbReference>
<dbReference type="CDD" id="cd14014">
    <property type="entry name" value="STKc_PknB_like"/>
    <property type="match status" value="1"/>
</dbReference>
<comment type="caution">
    <text evidence="9">The sequence shown here is derived from an EMBL/GenBank/DDBJ whole genome shotgun (WGS) entry which is preliminary data.</text>
</comment>
<dbReference type="RefSeq" id="WP_285663331.1">
    <property type="nucleotide sequence ID" value="NZ_BSTX01000002.1"/>
</dbReference>
<sequence>MAAKATVTLTLLKGHGVGSVRTFDERTTCVLGRSSDCDPRLPDDDAHRTVSRHHCLIDINPPEARIRDFGSLNGTYVNGVKVGQRQAHQTPQEAAALSYPEHDLSDGDEIRVGDTVFRVGVHVPHPLGTLSLSRCVRCDREVGSRLGAEPADYICAACQDEPAAVLGLMLDLAQSGRHDLAPIAGYTMLRELGRGGMGAVYLARHEESGREVALKLMLPRVAASREARARFLREAELTRTLRHPNIVALHETGTAEGAFFFTSEYCPGGSLDRLLDRAGGRLPVDEAVRLARQALDGLAHAHERGIVHRDLSPHNILLDHASDGTTVAKIADFGLAKAFDQAGLSGLTRTGTAAGKPWYMPRQQVLNFRNASPAVDVWALAACLYQAISGALPRDFARGRDPWQTVLQSKPVPIRDREPSVPPALAEVIDEALREHSGNVYGDAAAMGRALAAVS</sequence>
<gene>
    <name evidence="9" type="ORF">Afil01_29680</name>
</gene>
<dbReference type="AlphaFoldDB" id="A0A9W6SP46"/>
<dbReference type="PANTHER" id="PTHR43289">
    <property type="entry name" value="MITOGEN-ACTIVATED PROTEIN KINASE KINASE KINASE 20-RELATED"/>
    <property type="match status" value="1"/>
</dbReference>
<dbReference type="InterPro" id="IPR008266">
    <property type="entry name" value="Tyr_kinase_AS"/>
</dbReference>
<dbReference type="PROSITE" id="PS50011">
    <property type="entry name" value="PROTEIN_KINASE_DOM"/>
    <property type="match status" value="1"/>
</dbReference>
<dbReference type="GO" id="GO:0005524">
    <property type="term" value="F:ATP binding"/>
    <property type="evidence" value="ECO:0007669"/>
    <property type="project" value="UniProtKB-UniRule"/>
</dbReference>
<keyword evidence="3 6" id="KW-0547">Nucleotide-binding</keyword>
<evidence type="ECO:0000256" key="2">
    <source>
        <dbReference type="ARBA" id="ARBA00022679"/>
    </source>
</evidence>
<dbReference type="PANTHER" id="PTHR43289:SF34">
    <property type="entry name" value="SERINE_THREONINE-PROTEIN KINASE YBDM-RELATED"/>
    <property type="match status" value="1"/>
</dbReference>
<feature type="binding site" evidence="6">
    <location>
        <position position="215"/>
    </location>
    <ligand>
        <name>ATP</name>
        <dbReference type="ChEBI" id="CHEBI:30616"/>
    </ligand>
</feature>